<dbReference type="Proteomes" id="UP000241885">
    <property type="component" value="Chromosome"/>
</dbReference>
<feature type="binding site" evidence="3">
    <location>
        <position position="85"/>
    </location>
    <ligand>
        <name>Cu cation</name>
        <dbReference type="ChEBI" id="CHEBI:23378"/>
    </ligand>
</feature>
<dbReference type="InterPro" id="IPR003782">
    <property type="entry name" value="SCO1/SenC"/>
</dbReference>
<organism evidence="6 7">
    <name type="scientific">Thauera aromatica K172</name>
    <dbReference type="NCBI Taxonomy" id="44139"/>
    <lineage>
        <taxon>Bacteria</taxon>
        <taxon>Pseudomonadati</taxon>
        <taxon>Pseudomonadota</taxon>
        <taxon>Betaproteobacteria</taxon>
        <taxon>Rhodocyclales</taxon>
        <taxon>Zoogloeaceae</taxon>
        <taxon>Thauera</taxon>
    </lineage>
</organism>
<protein>
    <submittedName>
        <fullName evidence="6">Cytochrome oxidase biogenesis protein</fullName>
    </submittedName>
</protein>
<feature type="disulfide bond" description="Redox-active" evidence="4">
    <location>
        <begin position="81"/>
        <end position="85"/>
    </location>
</feature>
<keyword evidence="7" id="KW-1185">Reference proteome</keyword>
<accession>A0A2R4BP95</accession>
<dbReference type="AlphaFoldDB" id="A0A2R4BP95"/>
<evidence type="ECO:0000256" key="4">
    <source>
        <dbReference type="PIRSR" id="PIRSR603782-2"/>
    </source>
</evidence>
<keyword evidence="2 3" id="KW-0186">Copper</keyword>
<evidence type="ECO:0000259" key="5">
    <source>
        <dbReference type="PROSITE" id="PS51352"/>
    </source>
</evidence>
<feature type="binding site" evidence="3">
    <location>
        <position position="81"/>
    </location>
    <ligand>
        <name>Cu cation</name>
        <dbReference type="ChEBI" id="CHEBI:23378"/>
    </ligand>
</feature>
<keyword evidence="3" id="KW-0479">Metal-binding</keyword>
<feature type="domain" description="Thioredoxin" evidence="5">
    <location>
        <begin position="43"/>
        <end position="204"/>
    </location>
</feature>
<proteinExistence type="inferred from homology"/>
<dbReference type="KEGG" id="tak:Tharo_2261"/>
<comment type="similarity">
    <text evidence="1">Belongs to the SCO1/2 family.</text>
</comment>
<dbReference type="Pfam" id="PF02630">
    <property type="entry name" value="SCO1-SenC"/>
    <property type="match status" value="1"/>
</dbReference>
<name>A0A2R4BP95_THAAR</name>
<dbReference type="SUPFAM" id="SSF52833">
    <property type="entry name" value="Thioredoxin-like"/>
    <property type="match status" value="1"/>
</dbReference>
<dbReference type="InterPro" id="IPR013766">
    <property type="entry name" value="Thioredoxin_domain"/>
</dbReference>
<evidence type="ECO:0000256" key="3">
    <source>
        <dbReference type="PIRSR" id="PIRSR603782-1"/>
    </source>
</evidence>
<dbReference type="PROSITE" id="PS51352">
    <property type="entry name" value="THIOREDOXIN_2"/>
    <property type="match status" value="1"/>
</dbReference>
<dbReference type="CDD" id="cd02968">
    <property type="entry name" value="SCO"/>
    <property type="match status" value="1"/>
</dbReference>
<reference evidence="6 7" key="1">
    <citation type="submission" date="2018-03" db="EMBL/GenBank/DDBJ databases">
        <title>Complete genome sequence of Thauera aromatica, a model organism for studying aromatic compound degradation under denitrifying conditions.</title>
        <authorList>
            <person name="Lo H.-Y."/>
            <person name="Goris T."/>
            <person name="Boll M."/>
            <person name="Mueller J.A."/>
        </authorList>
    </citation>
    <scope>NUCLEOTIDE SEQUENCE [LARGE SCALE GENOMIC DNA]</scope>
    <source>
        <strain evidence="6 7">K172</strain>
    </source>
</reference>
<evidence type="ECO:0000256" key="1">
    <source>
        <dbReference type="ARBA" id="ARBA00010996"/>
    </source>
</evidence>
<dbReference type="GO" id="GO:0046872">
    <property type="term" value="F:metal ion binding"/>
    <property type="evidence" value="ECO:0007669"/>
    <property type="project" value="UniProtKB-KW"/>
</dbReference>
<dbReference type="OrthoDB" id="8550465at2"/>
<evidence type="ECO:0000313" key="6">
    <source>
        <dbReference type="EMBL" id="AVR89159.1"/>
    </source>
</evidence>
<dbReference type="InterPro" id="IPR036249">
    <property type="entry name" value="Thioredoxin-like_sf"/>
</dbReference>
<evidence type="ECO:0000256" key="2">
    <source>
        <dbReference type="ARBA" id="ARBA00023008"/>
    </source>
</evidence>
<dbReference type="EMBL" id="CP028339">
    <property type="protein sequence ID" value="AVR89159.1"/>
    <property type="molecule type" value="Genomic_DNA"/>
</dbReference>
<keyword evidence="4" id="KW-1015">Disulfide bond</keyword>
<gene>
    <name evidence="6" type="ORF">Tharo_2261</name>
</gene>
<dbReference type="RefSeq" id="WP_107221307.1">
    <property type="nucleotide sequence ID" value="NZ_CP028339.1"/>
</dbReference>
<sequence length="204" mass="22432">MSVGLRAVLASALAGIAGAAILWQATDGLSAFTAESARRAEVLRSPRTLPTARLQDQDGAFFSLDDYRGRLLAVEFIYTRCETVCLSLGAAFRQIHDRVPPQALGRDFALLSLSFDPEHDQPAQLRDYARRFGADGRHWRVARVPDRVALDALLGRFGVVVIPDRRGGFEHNAALHLIDREGRLARISDPEDVQGFVASVEALR</sequence>
<evidence type="ECO:0000313" key="7">
    <source>
        <dbReference type="Proteomes" id="UP000241885"/>
    </source>
</evidence>
<dbReference type="PANTHER" id="PTHR12151:SF25">
    <property type="entry name" value="LINALOOL DEHYDRATASE_ISOMERASE DOMAIN-CONTAINING PROTEIN"/>
    <property type="match status" value="1"/>
</dbReference>
<dbReference type="Gene3D" id="3.40.30.10">
    <property type="entry name" value="Glutaredoxin"/>
    <property type="match status" value="1"/>
</dbReference>
<dbReference type="PANTHER" id="PTHR12151">
    <property type="entry name" value="ELECTRON TRANSPORT PROTIN SCO1/SENC FAMILY MEMBER"/>
    <property type="match status" value="1"/>
</dbReference>